<reference evidence="5 6" key="1">
    <citation type="submission" date="2021-07" db="EMBL/GenBank/DDBJ databases">
        <authorList>
            <person name="Palmer J.M."/>
        </authorList>
    </citation>
    <scope>NUCLEOTIDE SEQUENCE [LARGE SCALE GENOMIC DNA]</scope>
    <source>
        <strain evidence="5 6">AT_MEX2019</strain>
        <tissue evidence="5">Muscle</tissue>
    </source>
</reference>
<keyword evidence="6" id="KW-1185">Reference proteome</keyword>
<protein>
    <recommendedName>
        <fullName evidence="4">TNFR-Cys domain-containing protein</fullName>
    </recommendedName>
</protein>
<feature type="repeat" description="TNFR-Cys" evidence="1">
    <location>
        <begin position="32"/>
        <end position="80"/>
    </location>
</feature>
<keyword evidence="3" id="KW-0732">Signal</keyword>
<evidence type="ECO:0000256" key="2">
    <source>
        <dbReference type="SAM" id="Phobius"/>
    </source>
</evidence>
<name>A0ABU7CHR5_9TELE</name>
<sequence length="155" mass="16431">MGKLQASIACALLMVLDPDFALTAATSGSCPTCTTGYYLTQNCSRADERSSGIKCAQCTNCLEKLLETLVPCSAYTDSVCGSNSTLMSTTAETKPTGVPPSVWIFTGVFASMLLVVLLALFFKRIISTAKLQHAETGCSEMEPCHQEAELQACPA</sequence>
<dbReference type="PROSITE" id="PS51257">
    <property type="entry name" value="PROKAR_LIPOPROTEIN"/>
    <property type="match status" value="1"/>
</dbReference>
<keyword evidence="2" id="KW-1133">Transmembrane helix</keyword>
<keyword evidence="2" id="KW-0472">Membrane</keyword>
<evidence type="ECO:0000256" key="3">
    <source>
        <dbReference type="SAM" id="SignalP"/>
    </source>
</evidence>
<evidence type="ECO:0000313" key="6">
    <source>
        <dbReference type="Proteomes" id="UP001345963"/>
    </source>
</evidence>
<proteinExistence type="predicted"/>
<organism evidence="5 6">
    <name type="scientific">Ataeniobius toweri</name>
    <dbReference type="NCBI Taxonomy" id="208326"/>
    <lineage>
        <taxon>Eukaryota</taxon>
        <taxon>Metazoa</taxon>
        <taxon>Chordata</taxon>
        <taxon>Craniata</taxon>
        <taxon>Vertebrata</taxon>
        <taxon>Euteleostomi</taxon>
        <taxon>Actinopterygii</taxon>
        <taxon>Neopterygii</taxon>
        <taxon>Teleostei</taxon>
        <taxon>Neoteleostei</taxon>
        <taxon>Acanthomorphata</taxon>
        <taxon>Ovalentaria</taxon>
        <taxon>Atherinomorphae</taxon>
        <taxon>Cyprinodontiformes</taxon>
        <taxon>Goodeidae</taxon>
        <taxon>Ataeniobius</taxon>
    </lineage>
</organism>
<comment type="caution">
    <text evidence="1">Lacks conserved residue(s) required for the propagation of feature annotation.</text>
</comment>
<keyword evidence="2" id="KW-0812">Transmembrane</keyword>
<evidence type="ECO:0000256" key="1">
    <source>
        <dbReference type="PROSITE-ProRule" id="PRU00206"/>
    </source>
</evidence>
<gene>
    <name evidence="5" type="ORF">ATANTOWER_020295</name>
</gene>
<comment type="caution">
    <text evidence="5">The sequence shown here is derived from an EMBL/GenBank/DDBJ whole genome shotgun (WGS) entry which is preliminary data.</text>
</comment>
<feature type="domain" description="TNFR-Cys" evidence="4">
    <location>
        <begin position="32"/>
        <end position="80"/>
    </location>
</feature>
<dbReference type="Gene3D" id="2.10.50.10">
    <property type="entry name" value="Tumor Necrosis Factor Receptor, subunit A, domain 2"/>
    <property type="match status" value="1"/>
</dbReference>
<feature type="transmembrane region" description="Helical" evidence="2">
    <location>
        <begin position="102"/>
        <end position="122"/>
    </location>
</feature>
<dbReference type="PROSITE" id="PS50050">
    <property type="entry name" value="TNFR_NGFR_2"/>
    <property type="match status" value="1"/>
</dbReference>
<evidence type="ECO:0000259" key="4">
    <source>
        <dbReference type="PROSITE" id="PS50050"/>
    </source>
</evidence>
<dbReference type="EMBL" id="JAHUTI010092807">
    <property type="protein sequence ID" value="MED6262487.1"/>
    <property type="molecule type" value="Genomic_DNA"/>
</dbReference>
<evidence type="ECO:0000313" key="5">
    <source>
        <dbReference type="EMBL" id="MED6262487.1"/>
    </source>
</evidence>
<accession>A0ABU7CHR5</accession>
<dbReference type="InterPro" id="IPR001368">
    <property type="entry name" value="TNFR/NGFR_Cys_rich_reg"/>
</dbReference>
<feature type="signal peptide" evidence="3">
    <location>
        <begin position="1"/>
        <end position="21"/>
    </location>
</feature>
<dbReference type="Proteomes" id="UP001345963">
    <property type="component" value="Unassembled WGS sequence"/>
</dbReference>
<feature type="chain" id="PRO_5046276106" description="TNFR-Cys domain-containing protein" evidence="3">
    <location>
        <begin position="22"/>
        <end position="155"/>
    </location>
</feature>